<name>A0A370GQM1_9COXI</name>
<dbReference type="EMBL" id="QQAX01000006">
    <property type="protein sequence ID" value="RDI46015.1"/>
    <property type="molecule type" value="Genomic_DNA"/>
</dbReference>
<proteinExistence type="predicted"/>
<sequence>MIEHLKQFIKSQSITTSFEPVSIQFMEQLINQYEANPSIDALEMIGSMLGKMLQIYQNRTAGVQNTIWAEQRQVVDNQMRNMVAMVDQQIQLEKLKSMAAQGITMTEGFGKRSLSGQEDTAYDKRSRMTR</sequence>
<feature type="region of interest" description="Disordered" evidence="1">
    <location>
        <begin position="110"/>
        <end position="130"/>
    </location>
</feature>
<protein>
    <submittedName>
        <fullName evidence="2">Uncharacterized protein</fullName>
    </submittedName>
</protein>
<feature type="compositionally biased region" description="Basic and acidic residues" evidence="1">
    <location>
        <begin position="121"/>
        <end position="130"/>
    </location>
</feature>
<keyword evidence="3" id="KW-1185">Reference proteome</keyword>
<evidence type="ECO:0000313" key="3">
    <source>
        <dbReference type="Proteomes" id="UP000254720"/>
    </source>
</evidence>
<dbReference type="RefSeq" id="WP_147277468.1">
    <property type="nucleotide sequence ID" value="NZ_LR699114.1"/>
</dbReference>
<dbReference type="Proteomes" id="UP000254720">
    <property type="component" value="Unassembled WGS sequence"/>
</dbReference>
<dbReference type="AlphaFoldDB" id="A0A370GQM1"/>
<comment type="caution">
    <text evidence="2">The sequence shown here is derived from an EMBL/GenBank/DDBJ whole genome shotgun (WGS) entry which is preliminary data.</text>
</comment>
<gene>
    <name evidence="2" type="ORF">C8D86_10619</name>
</gene>
<organism evidence="2 3">
    <name type="scientific">Aquicella lusitana</name>
    <dbReference type="NCBI Taxonomy" id="254246"/>
    <lineage>
        <taxon>Bacteria</taxon>
        <taxon>Pseudomonadati</taxon>
        <taxon>Pseudomonadota</taxon>
        <taxon>Gammaproteobacteria</taxon>
        <taxon>Legionellales</taxon>
        <taxon>Coxiellaceae</taxon>
        <taxon>Aquicella</taxon>
    </lineage>
</organism>
<reference evidence="2 3" key="1">
    <citation type="submission" date="2018-07" db="EMBL/GenBank/DDBJ databases">
        <title>Genomic Encyclopedia of Type Strains, Phase IV (KMG-IV): sequencing the most valuable type-strain genomes for metagenomic binning, comparative biology and taxonomic classification.</title>
        <authorList>
            <person name="Goeker M."/>
        </authorList>
    </citation>
    <scope>NUCLEOTIDE SEQUENCE [LARGE SCALE GENOMIC DNA]</scope>
    <source>
        <strain evidence="2 3">DSM 16500</strain>
    </source>
</reference>
<evidence type="ECO:0000256" key="1">
    <source>
        <dbReference type="SAM" id="MobiDB-lite"/>
    </source>
</evidence>
<evidence type="ECO:0000313" key="2">
    <source>
        <dbReference type="EMBL" id="RDI46015.1"/>
    </source>
</evidence>
<accession>A0A370GQM1</accession>